<gene>
    <name evidence="1" type="ORF">BACPLE_00972</name>
</gene>
<proteinExistence type="predicted"/>
<comment type="caution">
    <text evidence="1">The sequence shown here is derived from an EMBL/GenBank/DDBJ whole genome shotgun (WGS) entry which is preliminary data.</text>
</comment>
<reference evidence="1 2" key="1">
    <citation type="submission" date="2008-08" db="EMBL/GenBank/DDBJ databases">
        <title>Draft genome sequence of Bacteroides plebeius (DSM 17135).</title>
        <authorList>
            <person name="Sudarsanam P."/>
            <person name="Ley R."/>
            <person name="Guruge J."/>
            <person name="Turnbaugh P.J."/>
            <person name="Mahowald M."/>
            <person name="Liep D."/>
            <person name="Gordon J."/>
        </authorList>
    </citation>
    <scope>NUCLEOTIDE SEQUENCE [LARGE SCALE GENOMIC DNA]</scope>
    <source>
        <strain evidence="2">DSM 17135 / JCM 12973 / M2</strain>
    </source>
</reference>
<dbReference type="Proteomes" id="UP000003452">
    <property type="component" value="Unassembled WGS sequence"/>
</dbReference>
<dbReference type="HOGENOM" id="CLU_2520750_0_0_10"/>
<name>B5CW82_PHOPM</name>
<reference evidence="1 2" key="2">
    <citation type="submission" date="2008-08" db="EMBL/GenBank/DDBJ databases">
        <authorList>
            <person name="Fulton L."/>
            <person name="Clifton S."/>
            <person name="Fulton B."/>
            <person name="Xu J."/>
            <person name="Minx P."/>
            <person name="Pepin K.H."/>
            <person name="Johnson M."/>
            <person name="Thiruvilangam P."/>
            <person name="Bhonagiri V."/>
            <person name="Nash W.E."/>
            <person name="Mardis E.R."/>
            <person name="Wilson R.K."/>
        </authorList>
    </citation>
    <scope>NUCLEOTIDE SEQUENCE [LARGE SCALE GENOMIC DNA]</scope>
    <source>
        <strain evidence="2">DSM 17135 / JCM 12973 / M2</strain>
    </source>
</reference>
<accession>B5CW82</accession>
<dbReference type="AlphaFoldDB" id="B5CW82"/>
<dbReference type="EMBL" id="ABQC02000012">
    <property type="protein sequence ID" value="EDY96529.1"/>
    <property type="molecule type" value="Genomic_DNA"/>
</dbReference>
<organism evidence="1 2">
    <name type="scientific">Phocaeicola plebeius (strain DSM 17135 / JCM 12973 / CCUG 54634 / M2)</name>
    <name type="common">Bacteroides plebeius</name>
    <dbReference type="NCBI Taxonomy" id="484018"/>
    <lineage>
        <taxon>Bacteria</taxon>
        <taxon>Pseudomonadati</taxon>
        <taxon>Bacteroidota</taxon>
        <taxon>Bacteroidia</taxon>
        <taxon>Bacteroidales</taxon>
        <taxon>Bacteroidaceae</taxon>
        <taxon>Phocaeicola</taxon>
    </lineage>
</organism>
<evidence type="ECO:0000313" key="1">
    <source>
        <dbReference type="EMBL" id="EDY96529.1"/>
    </source>
</evidence>
<protein>
    <submittedName>
        <fullName evidence="1">Uncharacterized protein</fullName>
    </submittedName>
</protein>
<sequence length="84" mass="10385">MKVSSYFQNSKSIEYIFQYFIRRDYTANKFGKKKEAFTYKLIRQILEKTHEMFILHWVEVNILLEIFQQRKKSSPSCFRDEVYK</sequence>
<evidence type="ECO:0000313" key="2">
    <source>
        <dbReference type="Proteomes" id="UP000003452"/>
    </source>
</evidence>